<feature type="domain" description="SET" evidence="5">
    <location>
        <begin position="26"/>
        <end position="263"/>
    </location>
</feature>
<keyword evidence="2" id="KW-0808">Transferase</keyword>
<dbReference type="PANTHER" id="PTHR13271">
    <property type="entry name" value="UNCHARACTERIZED PUTATIVE METHYLTRANSFERASE"/>
    <property type="match status" value="1"/>
</dbReference>
<evidence type="ECO:0000256" key="2">
    <source>
        <dbReference type="ARBA" id="ARBA00022679"/>
    </source>
</evidence>
<dbReference type="Gene3D" id="3.90.1410.10">
    <property type="entry name" value="set domain protein methyltransferase, domain 1"/>
    <property type="match status" value="1"/>
</dbReference>
<dbReference type="InterPro" id="IPR015353">
    <property type="entry name" value="Rubisco_LSMT_subst-bd"/>
</dbReference>
<protein>
    <submittedName>
        <fullName evidence="6">Uncharacterized conserved protein</fullName>
    </submittedName>
</protein>
<evidence type="ECO:0000256" key="4">
    <source>
        <dbReference type="SAM" id="MobiDB-lite"/>
    </source>
</evidence>
<reference evidence="6" key="1">
    <citation type="submission" date="2014-08" db="EMBL/GenBank/DDBJ databases">
        <authorList>
            <person name="Sharma Rahul"/>
            <person name="Thines Marco"/>
        </authorList>
    </citation>
    <scope>NUCLEOTIDE SEQUENCE</scope>
</reference>
<dbReference type="PROSITE" id="PS50280">
    <property type="entry name" value="SET"/>
    <property type="match status" value="1"/>
</dbReference>
<feature type="compositionally biased region" description="Acidic residues" evidence="4">
    <location>
        <begin position="195"/>
        <end position="215"/>
    </location>
</feature>
<dbReference type="InterPro" id="IPR050600">
    <property type="entry name" value="SETD3_SETD6_MTase"/>
</dbReference>
<dbReference type="AlphaFoldDB" id="A0A0F7SLR3"/>
<evidence type="ECO:0000259" key="5">
    <source>
        <dbReference type="PROSITE" id="PS50280"/>
    </source>
</evidence>
<evidence type="ECO:0000256" key="1">
    <source>
        <dbReference type="ARBA" id="ARBA00022603"/>
    </source>
</evidence>
<dbReference type="GO" id="GO:0005634">
    <property type="term" value="C:nucleus"/>
    <property type="evidence" value="ECO:0007669"/>
    <property type="project" value="TreeGrafter"/>
</dbReference>
<organism evidence="6">
    <name type="scientific">Phaffia rhodozyma</name>
    <name type="common">Yeast</name>
    <name type="synonym">Xanthophyllomyces dendrorhous</name>
    <dbReference type="NCBI Taxonomy" id="264483"/>
    <lineage>
        <taxon>Eukaryota</taxon>
        <taxon>Fungi</taxon>
        <taxon>Dikarya</taxon>
        <taxon>Basidiomycota</taxon>
        <taxon>Agaricomycotina</taxon>
        <taxon>Tremellomycetes</taxon>
        <taxon>Cystofilobasidiales</taxon>
        <taxon>Mrakiaceae</taxon>
        <taxon>Phaffia</taxon>
    </lineage>
</organism>
<keyword evidence="3" id="KW-0949">S-adenosyl-L-methionine</keyword>
<proteinExistence type="predicted"/>
<dbReference type="FunFam" id="3.90.1410.10:FF:000007">
    <property type="entry name" value="Ribosomal lysine N-methyltransferase 4"/>
    <property type="match status" value="1"/>
</dbReference>
<dbReference type="Gene3D" id="3.90.1420.10">
    <property type="entry name" value="Rubisco LSMT, substrate-binding domain"/>
    <property type="match status" value="1"/>
</dbReference>
<dbReference type="InterPro" id="IPR036464">
    <property type="entry name" value="Rubisco_LSMT_subst-bd_sf"/>
</dbReference>
<sequence>MDVDSAPSAYAPFLAFLASANIELSDKCELAPYPAMGNGLRAVTDIPAHTELFSVPKVSVLSTQTSELKNRLSSAEWEGLKGGWGRLILCLMWEQGRGEQSPWAGYLATMPNEFYTPMFWSESELQELKGTSIFDKIGVEEAENEYNSRLLPIIKAHEDLFPPTKFEECFSIKWFHIQGSRILSRSFHIEGPKDEQEEDDEFEEDDEDNGGEDVDTVGMVPMADMLNAMWGEENAKLFYTETHLSMITTEAIPSGAQIFNTYARPPNSDLLRRYGHVDVIPPSLVGNEEDEVEIRCDLAVNVARDFLIARSLIKPLEKEETAVTRGEEENQDEWKFEGRVEFWLEEGGDEVIPIQITDPLPPPLIAFLTLLLLPTSAYTKAHEANKLPRPKLSADVIELGKVLIGRRLEEYADSLEADLAILSSPEISTIPIRKRLAIVVRAGEKAVLGKTLRDFQKAESKLAAESASSGWKRKAKGPDGSRGGSKMKLA</sequence>
<dbReference type="SUPFAM" id="SSF81822">
    <property type="entry name" value="RuBisCo LSMT C-terminal, substrate-binding domain"/>
    <property type="match status" value="1"/>
</dbReference>
<name>A0A0F7SLR3_PHARH</name>
<keyword evidence="1" id="KW-0489">Methyltransferase</keyword>
<feature type="region of interest" description="Disordered" evidence="4">
    <location>
        <begin position="191"/>
        <end position="216"/>
    </location>
</feature>
<evidence type="ECO:0000256" key="3">
    <source>
        <dbReference type="ARBA" id="ARBA00022691"/>
    </source>
</evidence>
<dbReference type="InterPro" id="IPR046341">
    <property type="entry name" value="SET_dom_sf"/>
</dbReference>
<accession>A0A0F7SLR3</accession>
<dbReference type="GO" id="GO:0032259">
    <property type="term" value="P:methylation"/>
    <property type="evidence" value="ECO:0007669"/>
    <property type="project" value="UniProtKB-KW"/>
</dbReference>
<dbReference type="Pfam" id="PF09273">
    <property type="entry name" value="Rubis-subs-bind"/>
    <property type="match status" value="1"/>
</dbReference>
<dbReference type="GO" id="GO:0016279">
    <property type="term" value="F:protein-lysine N-methyltransferase activity"/>
    <property type="evidence" value="ECO:0007669"/>
    <property type="project" value="UniProtKB-ARBA"/>
</dbReference>
<evidence type="ECO:0000313" key="6">
    <source>
        <dbReference type="EMBL" id="CDZ98678.1"/>
    </source>
</evidence>
<dbReference type="SUPFAM" id="SSF82199">
    <property type="entry name" value="SET domain"/>
    <property type="match status" value="1"/>
</dbReference>
<dbReference type="PANTHER" id="PTHR13271:SF34">
    <property type="entry name" value="N-LYSINE METHYLTRANSFERASE SETD6"/>
    <property type="match status" value="1"/>
</dbReference>
<dbReference type="InterPro" id="IPR001214">
    <property type="entry name" value="SET_dom"/>
</dbReference>
<feature type="region of interest" description="Disordered" evidence="4">
    <location>
        <begin position="464"/>
        <end position="490"/>
    </location>
</feature>
<dbReference type="EMBL" id="LN483345">
    <property type="protein sequence ID" value="CDZ98678.1"/>
    <property type="molecule type" value="Genomic_DNA"/>
</dbReference>